<dbReference type="InterPro" id="IPR023382">
    <property type="entry name" value="MnmA-like_central_sf"/>
</dbReference>
<dbReference type="Proteomes" id="UP001320209">
    <property type="component" value="Chromosome"/>
</dbReference>
<dbReference type="InterPro" id="IPR046884">
    <property type="entry name" value="MnmA-like_central"/>
</dbReference>
<evidence type="ECO:0000259" key="11">
    <source>
        <dbReference type="Pfam" id="PF20259"/>
    </source>
</evidence>
<keyword evidence="3" id="KW-0808">Transferase</keyword>
<comment type="catalytic activity">
    <reaction evidence="9">
        <text>S-sulfanyl-L-cysteinyl-[protein] + uridine(34) in tRNA + AH2 + ATP = 2-thiouridine(34) in tRNA + L-cysteinyl-[protein] + A + AMP + diphosphate + H(+)</text>
        <dbReference type="Rhea" id="RHEA:47032"/>
        <dbReference type="Rhea" id="RHEA-COMP:10131"/>
        <dbReference type="Rhea" id="RHEA-COMP:11726"/>
        <dbReference type="Rhea" id="RHEA-COMP:11727"/>
        <dbReference type="Rhea" id="RHEA-COMP:11728"/>
        <dbReference type="ChEBI" id="CHEBI:13193"/>
        <dbReference type="ChEBI" id="CHEBI:15378"/>
        <dbReference type="ChEBI" id="CHEBI:17499"/>
        <dbReference type="ChEBI" id="CHEBI:29950"/>
        <dbReference type="ChEBI" id="CHEBI:30616"/>
        <dbReference type="ChEBI" id="CHEBI:33019"/>
        <dbReference type="ChEBI" id="CHEBI:61963"/>
        <dbReference type="ChEBI" id="CHEBI:65315"/>
        <dbReference type="ChEBI" id="CHEBI:87170"/>
        <dbReference type="ChEBI" id="CHEBI:456215"/>
        <dbReference type="EC" id="2.8.1.13"/>
    </reaction>
</comment>
<dbReference type="Pfam" id="PF20258">
    <property type="entry name" value="tRNA_Me_trans_C"/>
    <property type="match status" value="1"/>
</dbReference>
<accession>A0ABM7V9I6</accession>
<dbReference type="PANTHER" id="PTHR11933">
    <property type="entry name" value="TRNA 5-METHYLAMINOMETHYL-2-THIOURIDYLATE -METHYLTRANSFERASE"/>
    <property type="match status" value="1"/>
</dbReference>
<organism evidence="12 13">
    <name type="scientific">Candidatus Hydrogenosomobacter endosymbioticus</name>
    <dbReference type="NCBI Taxonomy" id="2558174"/>
    <lineage>
        <taxon>Bacteria</taxon>
        <taxon>Pseudomonadati</taxon>
        <taxon>Pseudomonadota</taxon>
        <taxon>Alphaproteobacteria</taxon>
        <taxon>Holosporales</taxon>
        <taxon>Holosporaceae</taxon>
        <taxon>Candidatus Hydrogenosomobacter</taxon>
    </lineage>
</organism>
<dbReference type="RefSeq" id="WP_236865589.1">
    <property type="nucleotide sequence ID" value="NZ_AP025225.1"/>
</dbReference>
<dbReference type="EMBL" id="AP025225">
    <property type="protein sequence ID" value="BDB96127.1"/>
    <property type="molecule type" value="Genomic_DNA"/>
</dbReference>
<dbReference type="Gene3D" id="2.30.30.280">
    <property type="entry name" value="Adenine nucleotide alpha hydrolases-like domains"/>
    <property type="match status" value="1"/>
</dbReference>
<keyword evidence="2" id="KW-0820">tRNA-binding</keyword>
<dbReference type="Gene3D" id="3.40.50.620">
    <property type="entry name" value="HUPs"/>
    <property type="match status" value="1"/>
</dbReference>
<dbReference type="Pfam" id="PF03054">
    <property type="entry name" value="tRNA_Me_trans"/>
    <property type="match status" value="1"/>
</dbReference>
<evidence type="ECO:0000256" key="5">
    <source>
        <dbReference type="ARBA" id="ARBA00022741"/>
    </source>
</evidence>
<dbReference type="InterPro" id="IPR046885">
    <property type="entry name" value="MnmA-like_C"/>
</dbReference>
<evidence type="ECO:0000256" key="2">
    <source>
        <dbReference type="ARBA" id="ARBA00022555"/>
    </source>
</evidence>
<evidence type="ECO:0000256" key="7">
    <source>
        <dbReference type="ARBA" id="ARBA00022884"/>
    </source>
</evidence>
<evidence type="ECO:0000313" key="13">
    <source>
        <dbReference type="Proteomes" id="UP001320209"/>
    </source>
</evidence>
<evidence type="ECO:0000313" key="12">
    <source>
        <dbReference type="EMBL" id="BDB96127.1"/>
    </source>
</evidence>
<evidence type="ECO:0000256" key="6">
    <source>
        <dbReference type="ARBA" id="ARBA00022840"/>
    </source>
</evidence>
<evidence type="ECO:0000256" key="4">
    <source>
        <dbReference type="ARBA" id="ARBA00022694"/>
    </source>
</evidence>
<dbReference type="Pfam" id="PF20259">
    <property type="entry name" value="tRNA_Me_trans_M"/>
    <property type="match status" value="1"/>
</dbReference>
<evidence type="ECO:0000256" key="3">
    <source>
        <dbReference type="ARBA" id="ARBA00022679"/>
    </source>
</evidence>
<keyword evidence="6" id="KW-0067">ATP-binding</keyword>
<evidence type="ECO:0000256" key="9">
    <source>
        <dbReference type="ARBA" id="ARBA00051542"/>
    </source>
</evidence>
<dbReference type="SUPFAM" id="SSF52402">
    <property type="entry name" value="Adenine nucleotide alpha hydrolases-like"/>
    <property type="match status" value="1"/>
</dbReference>
<evidence type="ECO:0000259" key="10">
    <source>
        <dbReference type="Pfam" id="PF20258"/>
    </source>
</evidence>
<dbReference type="PANTHER" id="PTHR11933:SF5">
    <property type="entry name" value="MITOCHONDRIAL TRNA-SPECIFIC 2-THIOURIDYLASE 1"/>
    <property type="match status" value="1"/>
</dbReference>
<dbReference type="NCBIfam" id="TIGR00420">
    <property type="entry name" value="trmU"/>
    <property type="match status" value="1"/>
</dbReference>
<evidence type="ECO:0000256" key="8">
    <source>
        <dbReference type="ARBA" id="ARBA00023157"/>
    </source>
</evidence>
<dbReference type="Gene3D" id="2.40.30.10">
    <property type="entry name" value="Translation factors"/>
    <property type="match status" value="1"/>
</dbReference>
<dbReference type="EC" id="2.8.1.13" evidence="1"/>
<dbReference type="InterPro" id="IPR014729">
    <property type="entry name" value="Rossmann-like_a/b/a_fold"/>
</dbReference>
<keyword evidence="4" id="KW-0819">tRNA processing</keyword>
<dbReference type="CDD" id="cd01998">
    <property type="entry name" value="MnmA_TRMU-like"/>
    <property type="match status" value="1"/>
</dbReference>
<evidence type="ECO:0000256" key="1">
    <source>
        <dbReference type="ARBA" id="ARBA00011949"/>
    </source>
</evidence>
<keyword evidence="5" id="KW-0547">Nucleotide-binding</keyword>
<dbReference type="NCBIfam" id="NF001138">
    <property type="entry name" value="PRK00143.1"/>
    <property type="match status" value="1"/>
</dbReference>
<keyword evidence="8" id="KW-1015">Disulfide bond</keyword>
<keyword evidence="7" id="KW-0694">RNA-binding</keyword>
<feature type="domain" description="tRNA-specific 2-thiouridylase MnmA-like C-terminal" evidence="10">
    <location>
        <begin position="277"/>
        <end position="350"/>
    </location>
</feature>
<feature type="domain" description="tRNA-specific 2-thiouridylase MnmA-like central" evidence="11">
    <location>
        <begin position="236"/>
        <end position="269"/>
    </location>
</feature>
<keyword evidence="13" id="KW-1185">Reference proteome</keyword>
<gene>
    <name evidence="12" type="primary">mnmA</name>
    <name evidence="12" type="ORF">HYD_2600</name>
</gene>
<proteinExistence type="predicted"/>
<dbReference type="InterPro" id="IPR004506">
    <property type="entry name" value="MnmA-like"/>
</dbReference>
<sequence length="352" mass="39290">MCAYLRKRKVIVGVSGGVDSSLCVALIVKDGFDAIAVNMVMFLSESNSCELARDDIRSVCGSLMVAHYSVDVCDLFKAKVIDYFNESYNSGETPLPCAVCNRHIKIRFLYVVMKMFDADFFATGHYARKTKDGPRHLIKRALCKKRDQSFFLFNVLREHIVHALFPLGEMTKEQTRARAKELGLVSVCSKKSSADICFREVIEKMDSVRSVDRSSEEWSIMDSCGRFLSKAACGSRYTIGQRRGLGVGGVSVPLYVVSIDSFSKTIVVGTERELMRKEVRLERVNWFEDKCETFRAEVKVRSCGNCMGAIIVPMSSYRAKVIFDSCEKGVAAGQACVFFVEDVLVGGGWICS</sequence>
<protein>
    <recommendedName>
        <fullName evidence="1">tRNA-uridine 2-sulfurtransferase</fullName>
        <ecNumber evidence="1">2.8.1.13</ecNumber>
    </recommendedName>
</protein>
<reference evidence="12" key="1">
    <citation type="submission" date="2021-10" db="EMBL/GenBank/DDBJ databases">
        <title>Genome Sequence of The Candidatus Hydrogeosomobacter endosymbioticus, an Intracellular Bacterial Symbiont of the Anaerobic Ciliate GW7.</title>
        <authorList>
            <person name="Shiohama Y."/>
            <person name="Shinzato N."/>
        </authorList>
    </citation>
    <scope>NUCLEOTIDE SEQUENCE [LARGE SCALE GENOMIC DNA]</scope>
    <source>
        <strain evidence="12">200920</strain>
    </source>
</reference>
<name>A0ABM7V9I6_9PROT</name>